<name>A0A1X7KHR4_9MICO</name>
<gene>
    <name evidence="4" type="ORF">SAMN06296010_2542</name>
</gene>
<protein>
    <submittedName>
        <fullName evidence="4">Transcriptional regulator, TetR family</fullName>
    </submittedName>
</protein>
<proteinExistence type="predicted"/>
<dbReference type="PROSITE" id="PS50977">
    <property type="entry name" value="HTH_TETR_2"/>
    <property type="match status" value="1"/>
</dbReference>
<dbReference type="GO" id="GO:0000976">
    <property type="term" value="F:transcription cis-regulatory region binding"/>
    <property type="evidence" value="ECO:0007669"/>
    <property type="project" value="TreeGrafter"/>
</dbReference>
<accession>A0A1X7KHR4</accession>
<evidence type="ECO:0000259" key="3">
    <source>
        <dbReference type="PROSITE" id="PS50977"/>
    </source>
</evidence>
<dbReference type="Proteomes" id="UP000193244">
    <property type="component" value="Unassembled WGS sequence"/>
</dbReference>
<keyword evidence="5" id="KW-1185">Reference proteome</keyword>
<evidence type="ECO:0000313" key="4">
    <source>
        <dbReference type="EMBL" id="SMG40914.1"/>
    </source>
</evidence>
<feature type="domain" description="HTH tetR-type" evidence="3">
    <location>
        <begin position="9"/>
        <end position="69"/>
    </location>
</feature>
<dbReference type="EMBL" id="FXAY01000004">
    <property type="protein sequence ID" value="SMG40914.1"/>
    <property type="molecule type" value="Genomic_DNA"/>
</dbReference>
<sequence length="203" mass="22614">MDRRAELKARHREAILDAADALILDRGRARFSVDELADRADIARRTVFNHFSSLDDVIMTTCTRTLNRAVDEFLAVAGVTPSSHGSRVHLFDEITAAIRAMDLPSLVLYFFGLLDGDDARKQNADSVFMRSSEDLTDELTRRSGVDEFEVAILVSTLMNGIAVVARHWMVQSGGTLDESSRRLWDSLLDRLIRIVGDGFSTPS</sequence>
<feature type="DNA-binding region" description="H-T-H motif" evidence="2">
    <location>
        <begin position="32"/>
        <end position="51"/>
    </location>
</feature>
<dbReference type="STRING" id="150121.SAMN06296010_2542"/>
<evidence type="ECO:0000313" key="5">
    <source>
        <dbReference type="Proteomes" id="UP000193244"/>
    </source>
</evidence>
<dbReference type="AlphaFoldDB" id="A0A1X7KHR4"/>
<dbReference type="SUPFAM" id="SSF46689">
    <property type="entry name" value="Homeodomain-like"/>
    <property type="match status" value="1"/>
</dbReference>
<dbReference type="InterPro" id="IPR050109">
    <property type="entry name" value="HTH-type_TetR-like_transc_reg"/>
</dbReference>
<dbReference type="PRINTS" id="PR00455">
    <property type="entry name" value="HTHTETR"/>
</dbReference>
<dbReference type="InterPro" id="IPR009057">
    <property type="entry name" value="Homeodomain-like_sf"/>
</dbReference>
<dbReference type="PANTHER" id="PTHR30055">
    <property type="entry name" value="HTH-TYPE TRANSCRIPTIONAL REGULATOR RUTR"/>
    <property type="match status" value="1"/>
</dbReference>
<reference evidence="5" key="1">
    <citation type="submission" date="2017-04" db="EMBL/GenBank/DDBJ databases">
        <authorList>
            <person name="Varghese N."/>
            <person name="Submissions S."/>
        </authorList>
    </citation>
    <scope>NUCLEOTIDE SEQUENCE [LARGE SCALE GENOMIC DNA]</scope>
    <source>
        <strain evidence="5">VKM Ac-2510</strain>
    </source>
</reference>
<organism evidence="4 5">
    <name type="scientific">Agreia pratensis</name>
    <dbReference type="NCBI Taxonomy" id="150121"/>
    <lineage>
        <taxon>Bacteria</taxon>
        <taxon>Bacillati</taxon>
        <taxon>Actinomycetota</taxon>
        <taxon>Actinomycetes</taxon>
        <taxon>Micrococcales</taxon>
        <taxon>Microbacteriaceae</taxon>
        <taxon>Agreia</taxon>
    </lineage>
</organism>
<keyword evidence="1 2" id="KW-0238">DNA-binding</keyword>
<dbReference type="GO" id="GO:0003700">
    <property type="term" value="F:DNA-binding transcription factor activity"/>
    <property type="evidence" value="ECO:0007669"/>
    <property type="project" value="TreeGrafter"/>
</dbReference>
<evidence type="ECO:0000256" key="1">
    <source>
        <dbReference type="ARBA" id="ARBA00023125"/>
    </source>
</evidence>
<dbReference type="Pfam" id="PF00440">
    <property type="entry name" value="TetR_N"/>
    <property type="match status" value="1"/>
</dbReference>
<dbReference type="Gene3D" id="1.10.357.10">
    <property type="entry name" value="Tetracycline Repressor, domain 2"/>
    <property type="match status" value="1"/>
</dbReference>
<dbReference type="PANTHER" id="PTHR30055:SF226">
    <property type="entry name" value="HTH-TYPE TRANSCRIPTIONAL REGULATOR PKSA"/>
    <property type="match status" value="1"/>
</dbReference>
<dbReference type="InterPro" id="IPR001647">
    <property type="entry name" value="HTH_TetR"/>
</dbReference>
<evidence type="ECO:0000256" key="2">
    <source>
        <dbReference type="PROSITE-ProRule" id="PRU00335"/>
    </source>
</evidence>